<evidence type="ECO:0000259" key="11">
    <source>
        <dbReference type="PROSITE" id="PS50086"/>
    </source>
</evidence>
<dbReference type="Gene3D" id="1.10.472.80">
    <property type="entry name" value="Ypt/Rab-GAP domain of gyp1p, domain 3"/>
    <property type="match status" value="1"/>
</dbReference>
<organism evidence="12 13">
    <name type="scientific">Pseudolycoriella hygida</name>
    <dbReference type="NCBI Taxonomy" id="35572"/>
    <lineage>
        <taxon>Eukaryota</taxon>
        <taxon>Metazoa</taxon>
        <taxon>Ecdysozoa</taxon>
        <taxon>Arthropoda</taxon>
        <taxon>Hexapoda</taxon>
        <taxon>Insecta</taxon>
        <taxon>Pterygota</taxon>
        <taxon>Neoptera</taxon>
        <taxon>Endopterygota</taxon>
        <taxon>Diptera</taxon>
        <taxon>Nematocera</taxon>
        <taxon>Sciaroidea</taxon>
        <taxon>Sciaridae</taxon>
        <taxon>Pseudolycoriella</taxon>
    </lineage>
</organism>
<reference evidence="12" key="1">
    <citation type="submission" date="2022-07" db="EMBL/GenBank/DDBJ databases">
        <authorList>
            <person name="Trinca V."/>
            <person name="Uliana J.V.C."/>
            <person name="Torres T.T."/>
            <person name="Ward R.J."/>
            <person name="Monesi N."/>
        </authorList>
    </citation>
    <scope>NUCLEOTIDE SEQUENCE</scope>
    <source>
        <strain evidence="12">HSMRA1968</strain>
        <tissue evidence="12">Whole embryos</tissue>
    </source>
</reference>
<dbReference type="AlphaFoldDB" id="A0A9Q0S9T8"/>
<dbReference type="GO" id="GO:0005737">
    <property type="term" value="C:cytoplasm"/>
    <property type="evidence" value="ECO:0007669"/>
    <property type="project" value="UniProtKB-SubCell"/>
</dbReference>
<accession>A0A9Q0S9T8</accession>
<dbReference type="PANTHER" id="PTHR22957:SF645">
    <property type="entry name" value="LD27216P"/>
    <property type="match status" value="1"/>
</dbReference>
<comment type="subcellular location">
    <subcellularLocation>
        <location evidence="1">Cytoplasm</location>
    </subcellularLocation>
</comment>
<feature type="compositionally biased region" description="Low complexity" evidence="10">
    <location>
        <begin position="271"/>
        <end position="280"/>
    </location>
</feature>
<evidence type="ECO:0000256" key="3">
    <source>
        <dbReference type="ARBA" id="ARBA00022490"/>
    </source>
</evidence>
<proteinExistence type="predicted"/>
<evidence type="ECO:0000256" key="9">
    <source>
        <dbReference type="ARBA" id="ARBA00082539"/>
    </source>
</evidence>
<dbReference type="FunFam" id="1.10.8.270:FF:000005">
    <property type="entry name" value="TBC1 domain family member 15"/>
    <property type="match status" value="1"/>
</dbReference>
<dbReference type="EMBL" id="WJQU01000001">
    <property type="protein sequence ID" value="KAJ6648815.1"/>
    <property type="molecule type" value="Genomic_DNA"/>
</dbReference>
<keyword evidence="13" id="KW-1185">Reference proteome</keyword>
<keyword evidence="4" id="KW-0597">Phosphoprotein</keyword>
<dbReference type="Pfam" id="PF00566">
    <property type="entry name" value="RabGAP-TBC"/>
    <property type="match status" value="1"/>
</dbReference>
<dbReference type="PANTHER" id="PTHR22957">
    <property type="entry name" value="TBC1 DOMAIN FAMILY MEMBER GTPASE-ACTIVATING PROTEIN"/>
    <property type="match status" value="1"/>
</dbReference>
<dbReference type="Gene3D" id="1.10.8.270">
    <property type="entry name" value="putative rabgap domain of human tbc1 domain family member 14 like domains"/>
    <property type="match status" value="1"/>
</dbReference>
<dbReference type="GO" id="GO:0005096">
    <property type="term" value="F:GTPase activator activity"/>
    <property type="evidence" value="ECO:0007669"/>
    <property type="project" value="UniProtKB-KW"/>
</dbReference>
<sequence>MDDSFENGHEISTNDGILLRKGPALYLPEILQSTTGTLSLVHYANNVLCIEWKPNDNFLIADADTQVQDDWSFVDTIAKRTRTASETIAFNTSSGTIAHKEPSPITPATHQNQIKPRIVRAKIVDLKNIEVYKNGHSIRLVNKSDGKTHSEYFFQHGNADSFLRTLKTTHCLRPSRNNRNIYEIVENIDYDKEKLEKTFAELKIEDIKGSGGWISNMVRNPIGHTFDFLAKMSDAYTVLPGVVQNVYTSHTTDTSSMATSTNDEYEVLGTSPRPSSESSSNDNHEKDTENNLPPRPHIIRGSPLTEKQWCEFLSEDGRITDVERVKEVIFRGGIENSLRSEVWKFLLEYYPWDSTKIERIEHRKEKEKEYFKMKLQWLTMTPEQEKNFSDYRDRKCQIEKDVKRTDRTEEFYQGDDNQNLGFLQDILMTYVMYNFDLGYVQGMSDLLAPILSVMNNEVDAFWCFVGFMELVYTNFDMDQAGMKRQLQDLNYLTALANPRLFRYFEEHGAENMYFCFRWLLVWFKREFQHSDVLTLWEVLWTKLPCSNFHLLFSVAILDDQMNIFIANQFEFNEILKHVNELSTKIDLQQMLKKAEAIYYQIRRAEHLSDEVRLIIGEEPSNLSASKSDDEYDDNFDDVSVEKSPKDEANRQKKYEEACERSMINNFF</sequence>
<comment type="subunit">
    <text evidence="7">Interacts with non-phosphorylated form of RAB8A; phosphorylation of RAB8A at 'Thr-72' disrupts this interaction. Interacts with ARMC12.</text>
</comment>
<feature type="region of interest" description="Disordered" evidence="10">
    <location>
        <begin position="623"/>
        <end position="654"/>
    </location>
</feature>
<evidence type="ECO:0000313" key="12">
    <source>
        <dbReference type="EMBL" id="KAJ6648815.1"/>
    </source>
</evidence>
<comment type="function">
    <text evidence="6">Acts as a GTPase activating protein for RAB7A. Does not act on RAB4, RAB5 or RAB6.</text>
</comment>
<evidence type="ECO:0000256" key="10">
    <source>
        <dbReference type="SAM" id="MobiDB-lite"/>
    </source>
</evidence>
<evidence type="ECO:0000256" key="8">
    <source>
        <dbReference type="ARBA" id="ARBA00067480"/>
    </source>
</evidence>
<comment type="caution">
    <text evidence="12">The sequence shown here is derived from an EMBL/GenBank/DDBJ whole genome shotgun (WGS) entry which is preliminary data.</text>
</comment>
<evidence type="ECO:0000313" key="13">
    <source>
        <dbReference type="Proteomes" id="UP001151699"/>
    </source>
</evidence>
<protein>
    <recommendedName>
        <fullName evidence="8">TBC1 domain family member 15</fullName>
    </recommendedName>
    <alternativeName>
        <fullName evidence="9">GTPase-activating protein RAB7</fullName>
    </alternativeName>
</protein>
<gene>
    <name evidence="12" type="primary">Tbc1d15</name>
    <name evidence="12" type="ORF">Bhyg_04047</name>
</gene>
<name>A0A9Q0S9T8_9DIPT</name>
<feature type="region of interest" description="Disordered" evidence="10">
    <location>
        <begin position="251"/>
        <end position="301"/>
    </location>
</feature>
<feature type="compositionally biased region" description="Basic and acidic residues" evidence="10">
    <location>
        <begin position="639"/>
        <end position="654"/>
    </location>
</feature>
<dbReference type="SUPFAM" id="SSF47923">
    <property type="entry name" value="Ypt/Rab-GAP domain of gyp1p"/>
    <property type="match status" value="2"/>
</dbReference>
<keyword evidence="2" id="KW-0343">GTPase activation</keyword>
<keyword evidence="5" id="KW-0007">Acetylation</keyword>
<feature type="compositionally biased region" description="Acidic residues" evidence="10">
    <location>
        <begin position="629"/>
        <end position="638"/>
    </location>
</feature>
<dbReference type="InterPro" id="IPR035969">
    <property type="entry name" value="Rab-GAP_TBC_sf"/>
</dbReference>
<evidence type="ECO:0000256" key="1">
    <source>
        <dbReference type="ARBA" id="ARBA00004496"/>
    </source>
</evidence>
<dbReference type="InterPro" id="IPR000195">
    <property type="entry name" value="Rab-GAP-TBC_dom"/>
</dbReference>
<evidence type="ECO:0000256" key="2">
    <source>
        <dbReference type="ARBA" id="ARBA00022468"/>
    </source>
</evidence>
<feature type="domain" description="Rab-GAP TBC" evidence="11">
    <location>
        <begin position="333"/>
        <end position="543"/>
    </location>
</feature>
<dbReference type="SMART" id="SM00164">
    <property type="entry name" value="TBC"/>
    <property type="match status" value="1"/>
</dbReference>
<keyword evidence="3" id="KW-0963">Cytoplasm</keyword>
<evidence type="ECO:0000256" key="6">
    <source>
        <dbReference type="ARBA" id="ARBA00055283"/>
    </source>
</evidence>
<evidence type="ECO:0000256" key="4">
    <source>
        <dbReference type="ARBA" id="ARBA00022553"/>
    </source>
</evidence>
<dbReference type="Proteomes" id="UP001151699">
    <property type="component" value="Chromosome A"/>
</dbReference>
<evidence type="ECO:0000256" key="5">
    <source>
        <dbReference type="ARBA" id="ARBA00022990"/>
    </source>
</evidence>
<feature type="compositionally biased region" description="Polar residues" evidence="10">
    <location>
        <begin position="251"/>
        <end position="262"/>
    </location>
</feature>
<dbReference type="OrthoDB" id="10264062at2759"/>
<dbReference type="FunFam" id="1.10.472.80:FF:000005">
    <property type="entry name" value="TBC1 domain family member 15"/>
    <property type="match status" value="1"/>
</dbReference>
<dbReference type="PROSITE" id="PS50086">
    <property type="entry name" value="TBC_RABGAP"/>
    <property type="match status" value="1"/>
</dbReference>
<evidence type="ECO:0000256" key="7">
    <source>
        <dbReference type="ARBA" id="ARBA00065268"/>
    </source>
</evidence>